<evidence type="ECO:0000256" key="2">
    <source>
        <dbReference type="ARBA" id="ARBA00018874"/>
    </source>
</evidence>
<dbReference type="GO" id="GO:0000407">
    <property type="term" value="C:phagophore assembly site"/>
    <property type="evidence" value="ECO:0007669"/>
    <property type="project" value="TreeGrafter"/>
</dbReference>
<dbReference type="GO" id="GO:0019901">
    <property type="term" value="F:protein kinase binding"/>
    <property type="evidence" value="ECO:0007669"/>
    <property type="project" value="TreeGrafter"/>
</dbReference>
<comment type="similarity">
    <text evidence="1">Belongs to the ATG101 family.</text>
</comment>
<proteinExistence type="inferred from homology"/>
<dbReference type="OrthoDB" id="10259639at2759"/>
<dbReference type="Proteomes" id="UP000076532">
    <property type="component" value="Unassembled WGS sequence"/>
</dbReference>
<dbReference type="PANTHER" id="PTHR13292:SF0">
    <property type="entry name" value="AUTOPHAGY-RELATED PROTEIN 101"/>
    <property type="match status" value="1"/>
</dbReference>
<organism evidence="4 5">
    <name type="scientific">Athelia psychrophila</name>
    <dbReference type="NCBI Taxonomy" id="1759441"/>
    <lineage>
        <taxon>Eukaryota</taxon>
        <taxon>Fungi</taxon>
        <taxon>Dikarya</taxon>
        <taxon>Basidiomycota</taxon>
        <taxon>Agaricomycotina</taxon>
        <taxon>Agaricomycetes</taxon>
        <taxon>Agaricomycetidae</taxon>
        <taxon>Atheliales</taxon>
        <taxon>Atheliaceae</taxon>
        <taxon>Athelia</taxon>
    </lineage>
</organism>
<dbReference type="Pfam" id="PF07855">
    <property type="entry name" value="ATG101"/>
    <property type="match status" value="1"/>
</dbReference>
<dbReference type="PANTHER" id="PTHR13292">
    <property type="entry name" value="AUTOPHAGY-RELATED PROTEIN 101"/>
    <property type="match status" value="1"/>
</dbReference>
<reference evidence="4 5" key="1">
    <citation type="journal article" date="2016" name="Mol. Biol. Evol.">
        <title>Comparative Genomics of Early-Diverging Mushroom-Forming Fungi Provides Insights into the Origins of Lignocellulose Decay Capabilities.</title>
        <authorList>
            <person name="Nagy L.G."/>
            <person name="Riley R."/>
            <person name="Tritt A."/>
            <person name="Adam C."/>
            <person name="Daum C."/>
            <person name="Floudas D."/>
            <person name="Sun H."/>
            <person name="Yadav J.S."/>
            <person name="Pangilinan J."/>
            <person name="Larsson K.H."/>
            <person name="Matsuura K."/>
            <person name="Barry K."/>
            <person name="Labutti K."/>
            <person name="Kuo R."/>
            <person name="Ohm R.A."/>
            <person name="Bhattacharya S.S."/>
            <person name="Shirouzu T."/>
            <person name="Yoshinaga Y."/>
            <person name="Martin F.M."/>
            <person name="Grigoriev I.V."/>
            <person name="Hibbett D.S."/>
        </authorList>
    </citation>
    <scope>NUCLEOTIDE SEQUENCE [LARGE SCALE GENOMIC DNA]</scope>
    <source>
        <strain evidence="4 5">CBS 109695</strain>
    </source>
</reference>
<sequence length="189" mass="21230">MNAQQHPTITIDVALDRRTAREALRAILHSILFHRLFGTVKPQTFDVLDVTMPGVSDSEMEQLIADRVDVLWKGIESGANKRGQQIVITFSEKRPRKASWFQVYMGEEEVAWEQWIVNAEMRQPKTERDRQALDTALASTLQKSLQTMLTHTSSERGRTAVPLITNSSGISPFPLRMVVKVGGVEISGT</sequence>
<evidence type="ECO:0000313" key="4">
    <source>
        <dbReference type="EMBL" id="KZP07975.1"/>
    </source>
</evidence>
<evidence type="ECO:0000256" key="3">
    <source>
        <dbReference type="ARBA" id="ARBA00023006"/>
    </source>
</evidence>
<name>A0A165WWH8_9AGAM</name>
<evidence type="ECO:0000313" key="5">
    <source>
        <dbReference type="Proteomes" id="UP000076532"/>
    </source>
</evidence>
<protein>
    <recommendedName>
        <fullName evidence="2">Autophagy-related protein 101</fullName>
    </recommendedName>
</protein>
<dbReference type="STRING" id="436010.A0A165WWH8"/>
<evidence type="ECO:0000256" key="1">
    <source>
        <dbReference type="ARBA" id="ARBA00007130"/>
    </source>
</evidence>
<keyword evidence="3" id="KW-0072">Autophagy</keyword>
<dbReference type="InterPro" id="IPR012445">
    <property type="entry name" value="ATG101"/>
</dbReference>
<dbReference type="EMBL" id="KV417734">
    <property type="protein sequence ID" value="KZP07975.1"/>
    <property type="molecule type" value="Genomic_DNA"/>
</dbReference>
<dbReference type="GO" id="GO:0000045">
    <property type="term" value="P:autophagosome assembly"/>
    <property type="evidence" value="ECO:0007669"/>
    <property type="project" value="TreeGrafter"/>
</dbReference>
<keyword evidence="5" id="KW-1185">Reference proteome</keyword>
<gene>
    <name evidence="4" type="ORF">FIBSPDRAFT_762124</name>
</gene>
<dbReference type="AlphaFoldDB" id="A0A165WWH8"/>
<accession>A0A165WWH8</accession>
<dbReference type="GO" id="GO:1990316">
    <property type="term" value="C:Atg1/ULK1 kinase complex"/>
    <property type="evidence" value="ECO:0007669"/>
    <property type="project" value="TreeGrafter"/>
</dbReference>